<evidence type="ECO:0000313" key="2">
    <source>
        <dbReference type="EMBL" id="OUP32129.1"/>
    </source>
</evidence>
<sequence length="80" mass="9236">MDTERTALEKCWEIKPYSKQELAQAYAPDIAPTSALNRLARWIKLNKALSEALQNAGYYSRQHVFTSWQVELIFAHLGRP</sequence>
<dbReference type="InterPro" id="IPR025342">
    <property type="entry name" value="DUF4248"/>
</dbReference>
<dbReference type="Proteomes" id="UP000196587">
    <property type="component" value="Unassembled WGS sequence"/>
</dbReference>
<dbReference type="GeneID" id="61677495"/>
<reference evidence="3 4" key="1">
    <citation type="submission" date="2017-04" db="EMBL/GenBank/DDBJ databases">
        <title>Function of individual gut microbiota members based on whole genome sequencing of pure cultures obtained from chicken caecum.</title>
        <authorList>
            <person name="Medvecky M."/>
            <person name="Cejkova D."/>
            <person name="Polansky O."/>
            <person name="Karasova D."/>
            <person name="Kubasova T."/>
            <person name="Cizek A."/>
            <person name="Rychlik I."/>
        </authorList>
    </citation>
    <scope>NUCLEOTIDE SEQUENCE [LARGE SCALE GENOMIC DNA]</scope>
    <source>
        <strain evidence="4">An189</strain>
        <strain evidence="3">An43</strain>
    </source>
</reference>
<dbReference type="EMBL" id="NFII01000004">
    <property type="protein sequence ID" value="OUO01908.1"/>
    <property type="molecule type" value="Genomic_DNA"/>
</dbReference>
<dbReference type="EMBL" id="NFKE01000015">
    <property type="protein sequence ID" value="OUP32129.1"/>
    <property type="molecule type" value="Genomic_DNA"/>
</dbReference>
<comment type="caution">
    <text evidence="1">The sequence shown here is derived from an EMBL/GenBank/DDBJ whole genome shotgun (WGS) entry which is preliminary data.</text>
</comment>
<evidence type="ECO:0000313" key="4">
    <source>
        <dbReference type="Proteomes" id="UP000196587"/>
    </source>
</evidence>
<gene>
    <name evidence="2" type="ORF">B5F24_15410</name>
    <name evidence="1" type="ORF">B5F97_05855</name>
</gene>
<evidence type="ECO:0000313" key="3">
    <source>
        <dbReference type="Proteomes" id="UP000195386"/>
    </source>
</evidence>
<dbReference type="Pfam" id="PF14053">
    <property type="entry name" value="DUF4248"/>
    <property type="match status" value="1"/>
</dbReference>
<evidence type="ECO:0008006" key="5">
    <source>
        <dbReference type="Google" id="ProtNLM"/>
    </source>
</evidence>
<dbReference type="AlphaFoldDB" id="A0A1Y3Z2H9"/>
<organism evidence="1 3">
    <name type="scientific">Bacteroides clarus</name>
    <dbReference type="NCBI Taxonomy" id="626929"/>
    <lineage>
        <taxon>Bacteria</taxon>
        <taxon>Pseudomonadati</taxon>
        <taxon>Bacteroidota</taxon>
        <taxon>Bacteroidia</taxon>
        <taxon>Bacteroidales</taxon>
        <taxon>Bacteroidaceae</taxon>
        <taxon>Bacteroides</taxon>
    </lineage>
</organism>
<dbReference type="RefSeq" id="WP_087413486.1">
    <property type="nucleotide sequence ID" value="NZ_CALIXP010000068.1"/>
</dbReference>
<accession>A0A1Y3Z2H9</accession>
<proteinExistence type="predicted"/>
<evidence type="ECO:0000313" key="1">
    <source>
        <dbReference type="EMBL" id="OUO01908.1"/>
    </source>
</evidence>
<dbReference type="Proteomes" id="UP000195386">
    <property type="component" value="Unassembled WGS sequence"/>
</dbReference>
<reference evidence="1" key="2">
    <citation type="journal article" date="2018" name="BMC Genomics">
        <title>Whole genome sequencing and function prediction of 133 gut anaerobes isolated from chicken caecum in pure cultures.</title>
        <authorList>
            <person name="Medvecky M."/>
            <person name="Cejkova D."/>
            <person name="Polansky O."/>
            <person name="Karasova D."/>
            <person name="Kubasova T."/>
            <person name="Cizek A."/>
            <person name="Rychlik I."/>
        </authorList>
    </citation>
    <scope>NUCLEOTIDE SEQUENCE</scope>
    <source>
        <strain evidence="2">An189</strain>
        <strain evidence="1">An43</strain>
    </source>
</reference>
<protein>
    <recommendedName>
        <fullName evidence="5">DUF4248 domain-containing protein</fullName>
    </recommendedName>
</protein>
<name>A0A1Y3Z2H9_9BACE</name>